<organism evidence="6 7">
    <name type="scientific">Allacma fusca</name>
    <dbReference type="NCBI Taxonomy" id="39272"/>
    <lineage>
        <taxon>Eukaryota</taxon>
        <taxon>Metazoa</taxon>
        <taxon>Ecdysozoa</taxon>
        <taxon>Arthropoda</taxon>
        <taxon>Hexapoda</taxon>
        <taxon>Collembola</taxon>
        <taxon>Symphypleona</taxon>
        <taxon>Sminthuridae</taxon>
        <taxon>Allacma</taxon>
    </lineage>
</organism>
<gene>
    <name evidence="6" type="ORF">AFUS01_LOCUS36556</name>
</gene>
<keyword evidence="7" id="KW-1185">Reference proteome</keyword>
<feature type="non-terminal residue" evidence="6">
    <location>
        <position position="1"/>
    </location>
</feature>
<keyword evidence="3" id="KW-0720">Serine protease</keyword>
<proteinExistence type="predicted"/>
<dbReference type="PROSITE" id="PS50240">
    <property type="entry name" value="TRYPSIN_DOM"/>
    <property type="match status" value="1"/>
</dbReference>
<dbReference type="PANTHER" id="PTHR24276">
    <property type="entry name" value="POLYSERASE-RELATED"/>
    <property type="match status" value="1"/>
</dbReference>
<evidence type="ECO:0000256" key="1">
    <source>
        <dbReference type="ARBA" id="ARBA00022670"/>
    </source>
</evidence>
<dbReference type="AlphaFoldDB" id="A0A8J2L5A1"/>
<name>A0A8J2L5A1_9HEXA</name>
<sequence length="273" mass="30881">GNKARLSDGADNGNADGEDFDERIINGRDAVPFSHPYLVYLRTDFLEKGLSGTIYNSYTILVNTYHLEANLNKAGSKDNLRIHIGKHKNEERENEEQIRFMCNYTTHPKYVNGKPNSYYLYTAVHLYEPITFNNYADKIRMAKPSQKNTIEKTCLIPGWGSRGGGPKTSNILQEADTIIRDCVGNPTIDDNEFCTNPVYCWADSGSPLVCTDKHRIFTTGMASATGRATGTDCKKAYDTLYADLKIQDVHDWAEKTFKDHEELCRPSIRNEVF</sequence>
<evidence type="ECO:0000256" key="3">
    <source>
        <dbReference type="ARBA" id="ARBA00022825"/>
    </source>
</evidence>
<dbReference type="EMBL" id="CAJVCH010539999">
    <property type="protein sequence ID" value="CAG7826506.1"/>
    <property type="molecule type" value="Genomic_DNA"/>
</dbReference>
<evidence type="ECO:0000259" key="5">
    <source>
        <dbReference type="PROSITE" id="PS50240"/>
    </source>
</evidence>
<evidence type="ECO:0000256" key="4">
    <source>
        <dbReference type="ARBA" id="ARBA00023157"/>
    </source>
</evidence>
<dbReference type="GO" id="GO:0006508">
    <property type="term" value="P:proteolysis"/>
    <property type="evidence" value="ECO:0007669"/>
    <property type="project" value="UniProtKB-KW"/>
</dbReference>
<feature type="domain" description="Peptidase S1" evidence="5">
    <location>
        <begin position="24"/>
        <end position="258"/>
    </location>
</feature>
<dbReference type="GO" id="GO:0004252">
    <property type="term" value="F:serine-type endopeptidase activity"/>
    <property type="evidence" value="ECO:0007669"/>
    <property type="project" value="InterPro"/>
</dbReference>
<comment type="caution">
    <text evidence="6">The sequence shown here is derived from an EMBL/GenBank/DDBJ whole genome shotgun (WGS) entry which is preliminary data.</text>
</comment>
<reference evidence="6" key="1">
    <citation type="submission" date="2021-06" db="EMBL/GenBank/DDBJ databases">
        <authorList>
            <person name="Hodson N. C."/>
            <person name="Mongue J. A."/>
            <person name="Jaron S. K."/>
        </authorList>
    </citation>
    <scope>NUCLEOTIDE SEQUENCE</scope>
</reference>
<dbReference type="Pfam" id="PF00089">
    <property type="entry name" value="Trypsin"/>
    <property type="match status" value="1"/>
</dbReference>
<dbReference type="Proteomes" id="UP000708208">
    <property type="component" value="Unassembled WGS sequence"/>
</dbReference>
<dbReference type="InterPro" id="IPR001254">
    <property type="entry name" value="Trypsin_dom"/>
</dbReference>
<evidence type="ECO:0000313" key="7">
    <source>
        <dbReference type="Proteomes" id="UP000708208"/>
    </source>
</evidence>
<dbReference type="OrthoDB" id="5565075at2759"/>
<dbReference type="InterPro" id="IPR050430">
    <property type="entry name" value="Peptidase_S1"/>
</dbReference>
<keyword evidence="4" id="KW-1015">Disulfide bond</keyword>
<evidence type="ECO:0000313" key="6">
    <source>
        <dbReference type="EMBL" id="CAG7826506.1"/>
    </source>
</evidence>
<dbReference type="SMART" id="SM00020">
    <property type="entry name" value="Tryp_SPc"/>
    <property type="match status" value="1"/>
</dbReference>
<keyword evidence="2" id="KW-0378">Hydrolase</keyword>
<evidence type="ECO:0000256" key="2">
    <source>
        <dbReference type="ARBA" id="ARBA00022801"/>
    </source>
</evidence>
<dbReference type="PANTHER" id="PTHR24276:SF98">
    <property type="entry name" value="FI18310P1-RELATED"/>
    <property type="match status" value="1"/>
</dbReference>
<accession>A0A8J2L5A1</accession>
<keyword evidence="1" id="KW-0645">Protease</keyword>
<protein>
    <recommendedName>
        <fullName evidence="5">Peptidase S1 domain-containing protein</fullName>
    </recommendedName>
</protein>